<evidence type="ECO:0000313" key="2">
    <source>
        <dbReference type="EMBL" id="KDN65663.1"/>
    </source>
</evidence>
<sequence length="23" mass="2671">MTTRTPHPPQSRMTTRTPHPPRS</sequence>
<protein>
    <submittedName>
        <fullName evidence="2">Uncharacterized protein</fullName>
    </submittedName>
</protein>
<dbReference type="HOGENOM" id="CLU_3423292_0_0_1"/>
<dbReference type="Proteomes" id="UP000027238">
    <property type="component" value="Unassembled WGS sequence"/>
</dbReference>
<dbReference type="AlphaFoldDB" id="A0A066X938"/>
<accession>A0A066X938</accession>
<evidence type="ECO:0000313" key="3">
    <source>
        <dbReference type="Proteomes" id="UP000027238"/>
    </source>
</evidence>
<feature type="region of interest" description="Disordered" evidence="1">
    <location>
        <begin position="1"/>
        <end position="23"/>
    </location>
</feature>
<name>A0A066X938_COLSU</name>
<proteinExistence type="predicted"/>
<gene>
    <name evidence="2" type="ORF">CSUB01_11368</name>
</gene>
<keyword evidence="3" id="KW-1185">Reference proteome</keyword>
<organism evidence="2 3">
    <name type="scientific">Colletotrichum sublineola</name>
    <name type="common">Sorghum anthracnose fungus</name>
    <dbReference type="NCBI Taxonomy" id="1173701"/>
    <lineage>
        <taxon>Eukaryota</taxon>
        <taxon>Fungi</taxon>
        <taxon>Dikarya</taxon>
        <taxon>Ascomycota</taxon>
        <taxon>Pezizomycotina</taxon>
        <taxon>Sordariomycetes</taxon>
        <taxon>Hypocreomycetidae</taxon>
        <taxon>Glomerellales</taxon>
        <taxon>Glomerellaceae</taxon>
        <taxon>Colletotrichum</taxon>
        <taxon>Colletotrichum graminicola species complex</taxon>
    </lineage>
</organism>
<evidence type="ECO:0000256" key="1">
    <source>
        <dbReference type="SAM" id="MobiDB-lite"/>
    </source>
</evidence>
<feature type="compositionally biased region" description="Polar residues" evidence="1">
    <location>
        <begin position="1"/>
        <end position="17"/>
    </location>
</feature>
<reference evidence="3" key="1">
    <citation type="journal article" date="2014" name="Genome Announc.">
        <title>Draft genome sequence of Colletotrichum sublineola, a destructive pathogen of cultivated sorghum.</title>
        <authorList>
            <person name="Baroncelli R."/>
            <person name="Sanz-Martin J.M."/>
            <person name="Rech G.E."/>
            <person name="Sukno S.A."/>
            <person name="Thon M.R."/>
        </authorList>
    </citation>
    <scope>NUCLEOTIDE SEQUENCE [LARGE SCALE GENOMIC DNA]</scope>
    <source>
        <strain evidence="3">TX430BB</strain>
    </source>
</reference>
<comment type="caution">
    <text evidence="2">The sequence shown here is derived from an EMBL/GenBank/DDBJ whole genome shotgun (WGS) entry which is preliminary data.</text>
</comment>
<dbReference type="EMBL" id="JMSE01001015">
    <property type="protein sequence ID" value="KDN65663.1"/>
    <property type="molecule type" value="Genomic_DNA"/>
</dbReference>